<dbReference type="RefSeq" id="WP_165922113.1">
    <property type="nucleotide sequence ID" value="NZ_SMFZ01000001.1"/>
</dbReference>
<keyword evidence="6 7" id="KW-0067">ATP-binding</keyword>
<feature type="region of interest" description="Disordered" evidence="8">
    <location>
        <begin position="282"/>
        <end position="324"/>
    </location>
</feature>
<evidence type="ECO:0000256" key="1">
    <source>
        <dbReference type="ARBA" id="ARBA00012513"/>
    </source>
</evidence>
<evidence type="ECO:0000256" key="5">
    <source>
        <dbReference type="ARBA" id="ARBA00022777"/>
    </source>
</evidence>
<keyword evidence="2 10" id="KW-0723">Serine/threonine-protein kinase</keyword>
<dbReference type="Pfam" id="PF00069">
    <property type="entry name" value="Pkinase"/>
    <property type="match status" value="1"/>
</dbReference>
<gene>
    <name evidence="10" type="ORF">EV378_0502</name>
</gene>
<reference evidence="10 11" key="1">
    <citation type="submission" date="2019-03" db="EMBL/GenBank/DDBJ databases">
        <title>Sequencing the genomes of 1000 actinobacteria strains.</title>
        <authorList>
            <person name="Klenk H.-P."/>
        </authorList>
    </citation>
    <scope>NUCLEOTIDE SEQUENCE [LARGE SCALE GENOMIC DNA]</scope>
    <source>
        <strain evidence="10 11">DSM 44969</strain>
    </source>
</reference>
<sequence length="462" mass="46949">METSTAGTGLPDTVLGGRYELGDAIGRGGSATVYRGRDRTTGRAVAVKMFGPAVDGVPARRREREMELLSRLDHPGLVGVLDAGVADHERPFLVMELVDGLTLAACRGRGPLPAPQVARIGRELARALAHVHSHGITHRDVTPANVLLDGTGRARLTDFGIALLVDQTRITTTGAVIGTAAYMSPEQVCGEPVGPPTDVYALGLVLLEAVTGRVAYSGTGKEVAIARLARRPEIPADLPGPLAALLPEMTADRPDDRPTAAEVASALDDGDPRTMMVIVPSQRSPEPLPEGRRTAVGPPVAVPPGGRTAAGPPAPTGSPGSPLRRRPVLIAAGLLVAAGLAGAGAWSLTGSAPEDGRTLSPVATPPVGSVLPAPSSAPVPVRAMVPTSVPAAREAATGPTATGDASRTATVPSTREAAAPGNRAAGARGAEKGDRKGDRGRGGSHTGKRDGHGDAGRGRGHD</sequence>
<dbReference type="Gene3D" id="1.10.510.10">
    <property type="entry name" value="Transferase(Phosphotransferase) domain 1"/>
    <property type="match status" value="1"/>
</dbReference>
<dbReference type="GO" id="GO:0005524">
    <property type="term" value="F:ATP binding"/>
    <property type="evidence" value="ECO:0007669"/>
    <property type="project" value="UniProtKB-UniRule"/>
</dbReference>
<dbReference type="PROSITE" id="PS50011">
    <property type="entry name" value="PROTEIN_KINASE_DOM"/>
    <property type="match status" value="1"/>
</dbReference>
<dbReference type="EMBL" id="SMFZ01000001">
    <property type="protein sequence ID" value="TCK24712.1"/>
    <property type="molecule type" value="Genomic_DNA"/>
</dbReference>
<organism evidence="10 11">
    <name type="scientific">Pseudonocardia endophytica</name>
    <dbReference type="NCBI Taxonomy" id="401976"/>
    <lineage>
        <taxon>Bacteria</taxon>
        <taxon>Bacillati</taxon>
        <taxon>Actinomycetota</taxon>
        <taxon>Actinomycetes</taxon>
        <taxon>Pseudonocardiales</taxon>
        <taxon>Pseudonocardiaceae</taxon>
        <taxon>Pseudonocardia</taxon>
    </lineage>
</organism>
<evidence type="ECO:0000313" key="10">
    <source>
        <dbReference type="EMBL" id="TCK24712.1"/>
    </source>
</evidence>
<feature type="compositionally biased region" description="Low complexity" evidence="8">
    <location>
        <begin position="415"/>
        <end position="428"/>
    </location>
</feature>
<keyword evidence="3" id="KW-0808">Transferase</keyword>
<evidence type="ECO:0000256" key="3">
    <source>
        <dbReference type="ARBA" id="ARBA00022679"/>
    </source>
</evidence>
<dbReference type="PANTHER" id="PTHR43289:SF6">
    <property type="entry name" value="SERINE_THREONINE-PROTEIN KINASE NEKL-3"/>
    <property type="match status" value="1"/>
</dbReference>
<feature type="compositionally biased region" description="Low complexity" evidence="8">
    <location>
        <begin position="294"/>
        <end position="322"/>
    </location>
</feature>
<comment type="caution">
    <text evidence="10">The sequence shown here is derived from an EMBL/GenBank/DDBJ whole genome shotgun (WGS) entry which is preliminary data.</text>
</comment>
<evidence type="ECO:0000256" key="8">
    <source>
        <dbReference type="SAM" id="MobiDB-lite"/>
    </source>
</evidence>
<evidence type="ECO:0000256" key="4">
    <source>
        <dbReference type="ARBA" id="ARBA00022741"/>
    </source>
</evidence>
<feature type="binding site" evidence="7">
    <location>
        <position position="48"/>
    </location>
    <ligand>
        <name>ATP</name>
        <dbReference type="ChEBI" id="CHEBI:30616"/>
    </ligand>
</feature>
<proteinExistence type="predicted"/>
<name>A0A4R1I3X3_PSEEN</name>
<dbReference type="Gene3D" id="3.30.200.20">
    <property type="entry name" value="Phosphorylase Kinase, domain 1"/>
    <property type="match status" value="1"/>
</dbReference>
<dbReference type="PANTHER" id="PTHR43289">
    <property type="entry name" value="MITOGEN-ACTIVATED PROTEIN KINASE KINASE KINASE 20-RELATED"/>
    <property type="match status" value="1"/>
</dbReference>
<feature type="compositionally biased region" description="Polar residues" evidence="8">
    <location>
        <begin position="399"/>
        <end position="413"/>
    </location>
</feature>
<dbReference type="GO" id="GO:0004674">
    <property type="term" value="F:protein serine/threonine kinase activity"/>
    <property type="evidence" value="ECO:0007669"/>
    <property type="project" value="UniProtKB-KW"/>
</dbReference>
<evidence type="ECO:0000256" key="2">
    <source>
        <dbReference type="ARBA" id="ARBA00022527"/>
    </source>
</evidence>
<dbReference type="AlphaFoldDB" id="A0A4R1I3X3"/>
<dbReference type="SUPFAM" id="SSF56112">
    <property type="entry name" value="Protein kinase-like (PK-like)"/>
    <property type="match status" value="1"/>
</dbReference>
<dbReference type="InterPro" id="IPR011009">
    <property type="entry name" value="Kinase-like_dom_sf"/>
</dbReference>
<feature type="compositionally biased region" description="Basic and acidic residues" evidence="8">
    <location>
        <begin position="429"/>
        <end position="462"/>
    </location>
</feature>
<dbReference type="CDD" id="cd14014">
    <property type="entry name" value="STKc_PknB_like"/>
    <property type="match status" value="1"/>
</dbReference>
<dbReference type="InterPro" id="IPR008266">
    <property type="entry name" value="Tyr_kinase_AS"/>
</dbReference>
<dbReference type="EC" id="2.7.11.1" evidence="1"/>
<protein>
    <recommendedName>
        <fullName evidence="1">non-specific serine/threonine protein kinase</fullName>
        <ecNumber evidence="1">2.7.11.1</ecNumber>
    </recommendedName>
</protein>
<feature type="domain" description="Protein kinase" evidence="9">
    <location>
        <begin position="19"/>
        <end position="274"/>
    </location>
</feature>
<dbReference type="PROSITE" id="PS00107">
    <property type="entry name" value="PROTEIN_KINASE_ATP"/>
    <property type="match status" value="1"/>
</dbReference>
<evidence type="ECO:0000256" key="7">
    <source>
        <dbReference type="PROSITE-ProRule" id="PRU10141"/>
    </source>
</evidence>
<dbReference type="PROSITE" id="PS00109">
    <property type="entry name" value="PROTEIN_KINASE_TYR"/>
    <property type="match status" value="1"/>
</dbReference>
<feature type="region of interest" description="Disordered" evidence="8">
    <location>
        <begin position="392"/>
        <end position="462"/>
    </location>
</feature>
<dbReference type="InterPro" id="IPR017441">
    <property type="entry name" value="Protein_kinase_ATP_BS"/>
</dbReference>
<dbReference type="InterPro" id="IPR000719">
    <property type="entry name" value="Prot_kinase_dom"/>
</dbReference>
<keyword evidence="4 7" id="KW-0547">Nucleotide-binding</keyword>
<accession>A0A4R1I3X3</accession>
<keyword evidence="5 10" id="KW-0418">Kinase</keyword>
<evidence type="ECO:0000313" key="11">
    <source>
        <dbReference type="Proteomes" id="UP000295560"/>
    </source>
</evidence>
<dbReference type="Proteomes" id="UP000295560">
    <property type="component" value="Unassembled WGS sequence"/>
</dbReference>
<evidence type="ECO:0000259" key="9">
    <source>
        <dbReference type="PROSITE" id="PS50011"/>
    </source>
</evidence>
<keyword evidence="11" id="KW-1185">Reference proteome</keyword>
<evidence type="ECO:0000256" key="6">
    <source>
        <dbReference type="ARBA" id="ARBA00022840"/>
    </source>
</evidence>